<comment type="caution">
    <text evidence="2">The sequence shown here is derived from an EMBL/GenBank/DDBJ whole genome shotgun (WGS) entry which is preliminary data.</text>
</comment>
<protein>
    <recommendedName>
        <fullName evidence="3">Reverse transcriptase domain-containing protein</fullName>
    </recommendedName>
</protein>
<feature type="region of interest" description="Disordered" evidence="1">
    <location>
        <begin position="408"/>
        <end position="428"/>
    </location>
</feature>
<feature type="compositionally biased region" description="Basic and acidic residues" evidence="1">
    <location>
        <begin position="287"/>
        <end position="298"/>
    </location>
</feature>
<gene>
    <name evidence="2" type="ORF">Tci_041006</name>
</gene>
<proteinExistence type="predicted"/>
<evidence type="ECO:0000256" key="1">
    <source>
        <dbReference type="SAM" id="MobiDB-lite"/>
    </source>
</evidence>
<name>A0A6L2M4X7_TANCI</name>
<feature type="region of interest" description="Disordered" evidence="1">
    <location>
        <begin position="287"/>
        <end position="306"/>
    </location>
</feature>
<dbReference type="EMBL" id="BKCJ010005858">
    <property type="protein sequence ID" value="GEU69028.1"/>
    <property type="molecule type" value="Genomic_DNA"/>
</dbReference>
<organism evidence="2">
    <name type="scientific">Tanacetum cinerariifolium</name>
    <name type="common">Dalmatian daisy</name>
    <name type="synonym">Chrysanthemum cinerariifolium</name>
    <dbReference type="NCBI Taxonomy" id="118510"/>
    <lineage>
        <taxon>Eukaryota</taxon>
        <taxon>Viridiplantae</taxon>
        <taxon>Streptophyta</taxon>
        <taxon>Embryophyta</taxon>
        <taxon>Tracheophyta</taxon>
        <taxon>Spermatophyta</taxon>
        <taxon>Magnoliopsida</taxon>
        <taxon>eudicotyledons</taxon>
        <taxon>Gunneridae</taxon>
        <taxon>Pentapetalae</taxon>
        <taxon>asterids</taxon>
        <taxon>campanulids</taxon>
        <taxon>Asterales</taxon>
        <taxon>Asteraceae</taxon>
        <taxon>Asteroideae</taxon>
        <taxon>Anthemideae</taxon>
        <taxon>Anthemidinae</taxon>
        <taxon>Tanacetum</taxon>
    </lineage>
</organism>
<accession>A0A6L2M4X7</accession>
<evidence type="ECO:0000313" key="2">
    <source>
        <dbReference type="EMBL" id="GEU69028.1"/>
    </source>
</evidence>
<sequence length="628" mass="71865">MRIENGASWVCELVHMGRSGEAYLFLSDNSIPPSIENFADDPEGDICFLEELLINDSILSVELSDANFEENPLIPRPPPKPPDVETKAGEEIPVVMNDKDEDVYSSFIFVIFPEIYPLLLFAEKISNEEIFQAKGDLMKSIQTFSERFNCIPFEEKPQILFQTWETFFAIQCSHPEDSNELLQKLLKDLKELTEYDQSTRTDRPIFLNDNEDHPDSDIHQLIEECSVEVPEEQKQKMEDTMFDLVKICHHKQFLCIHDDIDYLIKSALDSKLFSINSINSQRLDKKEREVKNVEEQPAGRRNHAKKSLQNFRVIHKSSISFKNTSQISSIHSIAPIESTEEPEHLLSMGYEHLSITPETESDEVTESNAENLLPIPSKCEVTLEDEIECDMPAKDVCSPVFTTFPNPLFKDNDDLESSDDESLPDEDFPAEDFKIYSNPLCDKDEINSDKLEPHCFNVESDFVESLLNRDTFIDFSSKFDFSGELASIKPKILKFNFDFEEEIRLIENLLYDNSFPRPPKDFMQKLLIQLSSLFLPVQDGNSQQEEIDIVTSSDDVLPPSVENDDDDYDFLLGEADLFLSDNSIPPGIENVTDDPEGDVYFLEELLIDDSILSHESSDANFEDNLSNS</sequence>
<dbReference type="AlphaFoldDB" id="A0A6L2M4X7"/>
<reference evidence="2" key="1">
    <citation type="journal article" date="2019" name="Sci. Rep.">
        <title>Draft genome of Tanacetum cinerariifolium, the natural source of mosquito coil.</title>
        <authorList>
            <person name="Yamashiro T."/>
            <person name="Shiraishi A."/>
            <person name="Satake H."/>
            <person name="Nakayama K."/>
        </authorList>
    </citation>
    <scope>NUCLEOTIDE SEQUENCE</scope>
</reference>
<evidence type="ECO:0008006" key="3">
    <source>
        <dbReference type="Google" id="ProtNLM"/>
    </source>
</evidence>
<feature type="compositionally biased region" description="Acidic residues" evidence="1">
    <location>
        <begin position="413"/>
        <end position="428"/>
    </location>
</feature>